<feature type="non-terminal residue" evidence="1">
    <location>
        <position position="1"/>
    </location>
</feature>
<accession>A0A4V2XZV0</accession>
<sequence length="120" mass="13064">AARRQLAPGGRVLIGDGFWEREPSAEAVEIFGELPDLPTLVDGVIADGWTPVHGHVSSRRELDAYEWAWTGTVASWALDHPEDPDSAQALETATAHRAGWLRGYRDAFGFVSLVLRPTSG</sequence>
<keyword evidence="1" id="KW-0489">Methyltransferase</keyword>
<dbReference type="GO" id="GO:0032259">
    <property type="term" value="P:methylation"/>
    <property type="evidence" value="ECO:0007669"/>
    <property type="project" value="UniProtKB-KW"/>
</dbReference>
<gene>
    <name evidence="1" type="ORF">E1283_34605</name>
</gene>
<protein>
    <submittedName>
        <fullName evidence="1">SAM-dependent methyltransferase</fullName>
    </submittedName>
</protein>
<proteinExistence type="predicted"/>
<keyword evidence="1" id="KW-0808">Transferase</keyword>
<dbReference type="Gene3D" id="3.40.50.150">
    <property type="entry name" value="Vaccinia Virus protein VP39"/>
    <property type="match status" value="1"/>
</dbReference>
<dbReference type="Proteomes" id="UP000295345">
    <property type="component" value="Unassembled WGS sequence"/>
</dbReference>
<keyword evidence="2" id="KW-1185">Reference proteome</keyword>
<evidence type="ECO:0000313" key="1">
    <source>
        <dbReference type="EMBL" id="TDC62145.1"/>
    </source>
</evidence>
<organism evidence="1 2">
    <name type="scientific">Streptomyces hainanensis</name>
    <dbReference type="NCBI Taxonomy" id="402648"/>
    <lineage>
        <taxon>Bacteria</taxon>
        <taxon>Bacillati</taxon>
        <taxon>Actinomycetota</taxon>
        <taxon>Actinomycetes</taxon>
        <taxon>Kitasatosporales</taxon>
        <taxon>Streptomycetaceae</taxon>
        <taxon>Streptomyces</taxon>
    </lineage>
</organism>
<dbReference type="GO" id="GO:0008168">
    <property type="term" value="F:methyltransferase activity"/>
    <property type="evidence" value="ECO:0007669"/>
    <property type="project" value="UniProtKB-KW"/>
</dbReference>
<name>A0A4V2XZV0_9ACTN</name>
<dbReference type="AlphaFoldDB" id="A0A4V2XZV0"/>
<dbReference type="EMBL" id="SMKI01000679">
    <property type="protein sequence ID" value="TDC62145.1"/>
    <property type="molecule type" value="Genomic_DNA"/>
</dbReference>
<comment type="caution">
    <text evidence="1">The sequence shown here is derived from an EMBL/GenBank/DDBJ whole genome shotgun (WGS) entry which is preliminary data.</text>
</comment>
<reference evidence="1 2" key="1">
    <citation type="submission" date="2019-03" db="EMBL/GenBank/DDBJ databases">
        <title>Draft genome sequences of novel Actinobacteria.</title>
        <authorList>
            <person name="Sahin N."/>
            <person name="Ay H."/>
            <person name="Saygin H."/>
        </authorList>
    </citation>
    <scope>NUCLEOTIDE SEQUENCE [LARGE SCALE GENOMIC DNA]</scope>
    <source>
        <strain evidence="1 2">DSM 41900</strain>
    </source>
</reference>
<evidence type="ECO:0000313" key="2">
    <source>
        <dbReference type="Proteomes" id="UP000295345"/>
    </source>
</evidence>
<dbReference type="InterPro" id="IPR029063">
    <property type="entry name" value="SAM-dependent_MTases_sf"/>
</dbReference>
<dbReference type="SUPFAM" id="SSF53335">
    <property type="entry name" value="S-adenosyl-L-methionine-dependent methyltransferases"/>
    <property type="match status" value="1"/>
</dbReference>